<feature type="compositionally biased region" description="Basic and acidic residues" evidence="2">
    <location>
        <begin position="38"/>
        <end position="58"/>
    </location>
</feature>
<dbReference type="GO" id="GO:0003676">
    <property type="term" value="F:nucleic acid binding"/>
    <property type="evidence" value="ECO:0007669"/>
    <property type="project" value="InterPro"/>
</dbReference>
<evidence type="ECO:0000259" key="3">
    <source>
        <dbReference type="PROSITE" id="PS50006"/>
    </source>
</evidence>
<dbReference type="InterPro" id="IPR000253">
    <property type="entry name" value="FHA_dom"/>
</dbReference>
<feature type="compositionally biased region" description="Basic residues" evidence="2">
    <location>
        <begin position="450"/>
        <end position="463"/>
    </location>
</feature>
<feature type="compositionally biased region" description="Basic residues" evidence="2">
    <location>
        <begin position="420"/>
        <end position="443"/>
    </location>
</feature>
<feature type="compositionally biased region" description="Basic residues" evidence="2">
    <location>
        <begin position="370"/>
        <end position="412"/>
    </location>
</feature>
<dbReference type="PANTHER" id="PTHR23106">
    <property type="entry name" value="ANGIOGENIC FACTOR WITH G PATCH AND FHA DOMAINS 1"/>
    <property type="match status" value="1"/>
</dbReference>
<dbReference type="EMBL" id="QNUK01000158">
    <property type="protein sequence ID" value="KAF5899731.1"/>
    <property type="molecule type" value="Genomic_DNA"/>
</dbReference>
<feature type="coiled-coil region" evidence="1">
    <location>
        <begin position="77"/>
        <end position="150"/>
    </location>
</feature>
<dbReference type="CDD" id="cd22686">
    <property type="entry name" value="FHA_AGGF1"/>
    <property type="match status" value="1"/>
</dbReference>
<dbReference type="Gene3D" id="2.60.200.20">
    <property type="match status" value="1"/>
</dbReference>
<proteinExistence type="predicted"/>
<feature type="compositionally biased region" description="Basic and acidic residues" evidence="2">
    <location>
        <begin position="321"/>
        <end position="331"/>
    </location>
</feature>
<feature type="non-terminal residue" evidence="5">
    <location>
        <position position="1"/>
    </location>
</feature>
<dbReference type="Proteomes" id="UP000727407">
    <property type="component" value="Unassembled WGS sequence"/>
</dbReference>
<dbReference type="SMART" id="SM00240">
    <property type="entry name" value="FHA"/>
    <property type="match status" value="1"/>
</dbReference>
<dbReference type="InterPro" id="IPR008984">
    <property type="entry name" value="SMAD_FHA_dom_sf"/>
</dbReference>
<feature type="region of interest" description="Disordered" evidence="2">
    <location>
        <begin position="1"/>
        <end position="58"/>
    </location>
</feature>
<dbReference type="CDD" id="cd16164">
    <property type="entry name" value="OCRE_VG5Q"/>
    <property type="match status" value="1"/>
</dbReference>
<feature type="compositionally biased region" description="Basic and acidic residues" evidence="2">
    <location>
        <begin position="1"/>
        <end position="26"/>
    </location>
</feature>
<feature type="compositionally biased region" description="Polar residues" evidence="2">
    <location>
        <begin position="301"/>
        <end position="312"/>
    </location>
</feature>
<organism evidence="5 6">
    <name type="scientific">Clarias magur</name>
    <name type="common">Asian catfish</name>
    <name type="synonym">Macropteronotus magur</name>
    <dbReference type="NCBI Taxonomy" id="1594786"/>
    <lineage>
        <taxon>Eukaryota</taxon>
        <taxon>Metazoa</taxon>
        <taxon>Chordata</taxon>
        <taxon>Craniata</taxon>
        <taxon>Vertebrata</taxon>
        <taxon>Euteleostomi</taxon>
        <taxon>Actinopterygii</taxon>
        <taxon>Neopterygii</taxon>
        <taxon>Teleostei</taxon>
        <taxon>Ostariophysi</taxon>
        <taxon>Siluriformes</taxon>
        <taxon>Clariidae</taxon>
        <taxon>Clarias</taxon>
    </lineage>
</organism>
<dbReference type="InterPro" id="IPR000467">
    <property type="entry name" value="G_patch_dom"/>
</dbReference>
<comment type="caution">
    <text evidence="5">The sequence shown here is derived from an EMBL/GenBank/DDBJ whole genome shotgun (WGS) entry which is preliminary data.</text>
</comment>
<keyword evidence="6" id="KW-1185">Reference proteome</keyword>
<feature type="domain" description="G-patch" evidence="4">
    <location>
        <begin position="739"/>
        <end position="768"/>
    </location>
</feature>
<name>A0A8J4X394_CLAMG</name>
<feature type="compositionally biased region" description="Low complexity" evidence="2">
    <location>
        <begin position="494"/>
        <end position="516"/>
    </location>
</feature>
<dbReference type="PROSITE" id="PS50174">
    <property type="entry name" value="G_PATCH"/>
    <property type="match status" value="1"/>
</dbReference>
<dbReference type="PANTHER" id="PTHR23106:SF24">
    <property type="entry name" value="ANGIOGENIC FACTOR WITH G PATCH AND FHA DOMAINS 1"/>
    <property type="match status" value="1"/>
</dbReference>
<dbReference type="AlphaFoldDB" id="A0A8J4X394"/>
<protein>
    <submittedName>
        <fullName evidence="5">Angiogenic factor with G patch and FHA domains 1-like isoform X2</fullName>
    </submittedName>
</protein>
<dbReference type="InterPro" id="IPR035624">
    <property type="entry name" value="AGGF1_OCRE"/>
</dbReference>
<evidence type="ECO:0000256" key="1">
    <source>
        <dbReference type="SAM" id="Coils"/>
    </source>
</evidence>
<dbReference type="Pfam" id="PF17780">
    <property type="entry name" value="OCRE"/>
    <property type="match status" value="1"/>
</dbReference>
<accession>A0A8J4X394</accession>
<dbReference type="SUPFAM" id="SSF49879">
    <property type="entry name" value="SMAD/FHA domain"/>
    <property type="match status" value="1"/>
</dbReference>
<feature type="region of interest" description="Disordered" evidence="2">
    <location>
        <begin position="301"/>
        <end position="517"/>
    </location>
</feature>
<feature type="compositionally biased region" description="Basic and acidic residues" evidence="2">
    <location>
        <begin position="344"/>
        <end position="369"/>
    </location>
</feature>
<keyword evidence="1" id="KW-0175">Coiled coil</keyword>
<dbReference type="GO" id="GO:0001570">
    <property type="term" value="P:vasculogenesis"/>
    <property type="evidence" value="ECO:0007669"/>
    <property type="project" value="TreeGrafter"/>
</dbReference>
<evidence type="ECO:0000256" key="2">
    <source>
        <dbReference type="SAM" id="MobiDB-lite"/>
    </source>
</evidence>
<evidence type="ECO:0000313" key="6">
    <source>
        <dbReference type="Proteomes" id="UP000727407"/>
    </source>
</evidence>
<sequence length="768" mass="87570">MERETDITLLTEEKSVSPKEKCKPEPDVFNEDEIPAQRTKEMSEFEGTNLKEDDGMKSEKTVLQETSLASKVARQQMEGCGSEVSDLQMEMRSLQQELVKCQIELKRVQKQLDQSLRLQRSTESFNHDLRQQVEELSAELHERKKKEKSRVEAETQTEDYTQYETDYSYYYSGYYQAAAESTLNNNTDIQETYDAYPVTTEVESASVQQADEVTNVDETEGAVDSSSSIAAMLKATAEEAVSQTGFVFDESSGMYYDHSTGFYYDSNSQLYYDANTGIYYYYDHTSGKYQFHSRIELSTVQSGQTASDQENVNPWKRKKTVERPENTEGKKKCNLLKSQNNTGVKEKPKAVKDQEEDSLGKRGETDTQRKGRRSRSRTRGSRSRSRTRGSRSRSRTRGSRSRSRTRRTRSRSRTRESRSRSRTRSGSRTRRTRSRSRLHKNNRRHSEDRKKKKKKKKSKKQSRSHKDWSLHSAYMENESEPEEGEILQSRTKEYPSTSSSSASLSSPPVTSPVSYSPERDMQLMEEGWPPCVRVTVVRSPVLQPGTLFILTADSIATIGREKDMDHAIRIPEMGVSKSHAEVYFDHEQQCYMLVDLGSQNGTVLNGNRILQPKVRCDPCPLTHGDEVKLGETVLSFHIHMGSETCDACEPGQVLAHLSHRRPEENTAVVLSKEDKEVQRQRQLKQIKLKYGLKNSAYEGGCVSSNKYKDRAENRRQAVGSEGTFYRDDAPASVHVEISDRNKGRQMLERMGWKSGEGLGKDGGGITEP</sequence>
<evidence type="ECO:0000259" key="4">
    <source>
        <dbReference type="PROSITE" id="PS50174"/>
    </source>
</evidence>
<dbReference type="Pfam" id="PF00498">
    <property type="entry name" value="FHA"/>
    <property type="match status" value="1"/>
</dbReference>
<feature type="domain" description="FHA" evidence="3">
    <location>
        <begin position="556"/>
        <end position="609"/>
    </location>
</feature>
<reference evidence="5" key="1">
    <citation type="submission" date="2020-07" db="EMBL/GenBank/DDBJ databases">
        <title>Clarias magur genome sequencing, assembly and annotation.</title>
        <authorList>
            <person name="Kushwaha B."/>
            <person name="Kumar R."/>
            <person name="Das P."/>
            <person name="Joshi C.G."/>
            <person name="Kumar D."/>
            <person name="Nagpure N.S."/>
            <person name="Pandey M."/>
            <person name="Agarwal S."/>
            <person name="Srivastava S."/>
            <person name="Singh M."/>
            <person name="Sahoo L."/>
            <person name="Jayasankar P."/>
            <person name="Meher P.K."/>
            <person name="Koringa P.G."/>
            <person name="Iquebal M.A."/>
            <person name="Das S.P."/>
            <person name="Bit A."/>
            <person name="Patnaik S."/>
            <person name="Patel N."/>
            <person name="Shah T.M."/>
            <person name="Hinsu A."/>
            <person name="Jena J.K."/>
        </authorList>
    </citation>
    <scope>NUCLEOTIDE SEQUENCE</scope>
    <source>
        <strain evidence="5">CIFAMagur01</strain>
        <tissue evidence="5">Testis</tissue>
    </source>
</reference>
<dbReference type="InterPro" id="IPR041591">
    <property type="entry name" value="OCRE"/>
</dbReference>
<dbReference type="PROSITE" id="PS50006">
    <property type="entry name" value="FHA_DOMAIN"/>
    <property type="match status" value="1"/>
</dbReference>
<dbReference type="Pfam" id="PF01585">
    <property type="entry name" value="G-patch"/>
    <property type="match status" value="1"/>
</dbReference>
<dbReference type="OrthoDB" id="2538319at2759"/>
<evidence type="ECO:0000313" key="5">
    <source>
        <dbReference type="EMBL" id="KAF5899731.1"/>
    </source>
</evidence>
<gene>
    <name evidence="5" type="ORF">DAT39_010573</name>
</gene>
<dbReference type="InterPro" id="IPR053027">
    <property type="entry name" value="AGGF1"/>
</dbReference>